<dbReference type="Proteomes" id="UP000471082">
    <property type="component" value="Unassembled WGS sequence"/>
</dbReference>
<evidence type="ECO:0000313" key="5">
    <source>
        <dbReference type="Proteomes" id="UP000471082"/>
    </source>
</evidence>
<comment type="caution">
    <text evidence="4">The sequence shown here is derived from an EMBL/GenBank/DDBJ whole genome shotgun (WGS) entry which is preliminary data.</text>
</comment>
<evidence type="ECO:0000256" key="1">
    <source>
        <dbReference type="PROSITE-ProRule" id="PRU00169"/>
    </source>
</evidence>
<proteinExistence type="predicted"/>
<name>A0A7X5N4K8_XANPE</name>
<evidence type="ECO:0000259" key="3">
    <source>
        <dbReference type="PROSITE" id="PS50110"/>
    </source>
</evidence>
<dbReference type="EMBL" id="JAAGYU010002547">
    <property type="protein sequence ID" value="NEL81401.1"/>
    <property type="molecule type" value="Genomic_DNA"/>
</dbReference>
<dbReference type="InterPro" id="IPR001789">
    <property type="entry name" value="Sig_transdc_resp-reg_receiver"/>
</dbReference>
<sequence length="69" mass="7461">MQDVLGNLAGVSSADPSGSWSEKADLGLNIVIVDDQMSARTMLRHVIEDIAPELKVYDFGDPLDALAWC</sequence>
<dbReference type="GO" id="GO:0000160">
    <property type="term" value="P:phosphorelay signal transduction system"/>
    <property type="evidence" value="ECO:0007669"/>
    <property type="project" value="InterPro"/>
</dbReference>
<protein>
    <submittedName>
        <fullName evidence="4">Two-component system response regulator</fullName>
    </submittedName>
</protein>
<dbReference type="PROSITE" id="PS50110">
    <property type="entry name" value="RESPONSE_REGULATORY"/>
    <property type="match status" value="1"/>
</dbReference>
<feature type="region of interest" description="Disordered" evidence="2">
    <location>
        <begin position="1"/>
        <end position="20"/>
    </location>
</feature>
<feature type="non-terminal residue" evidence="4">
    <location>
        <position position="69"/>
    </location>
</feature>
<gene>
    <name evidence="4" type="ORF">G3W61_34630</name>
</gene>
<feature type="domain" description="Response regulatory" evidence="3">
    <location>
        <begin position="29"/>
        <end position="69"/>
    </location>
</feature>
<reference evidence="4 5" key="1">
    <citation type="submission" date="2019-11" db="EMBL/GenBank/DDBJ databases">
        <title>Genome-resolved metagenomics to study the prevalence of co-infection and intraspecific heterogeneity among plant pathogen metapopulations.</title>
        <authorList>
            <person name="Newberry E."/>
            <person name="Bhandari R."/>
            <person name="Kemble J."/>
            <person name="Sikora E."/>
            <person name="Potnis N."/>
        </authorList>
    </citation>
    <scope>NUCLEOTIDE SEQUENCE [LARGE SCALE GENOMIC DNA]</scope>
    <source>
        <strain evidence="4">Xp_Tom_Tuscaloosa_18b</strain>
    </source>
</reference>
<organism evidence="4 5">
    <name type="scientific">Xanthomonas perforans</name>
    <dbReference type="NCBI Taxonomy" id="442694"/>
    <lineage>
        <taxon>Bacteria</taxon>
        <taxon>Pseudomonadati</taxon>
        <taxon>Pseudomonadota</taxon>
        <taxon>Gammaproteobacteria</taxon>
        <taxon>Lysobacterales</taxon>
        <taxon>Lysobacteraceae</taxon>
        <taxon>Xanthomonas</taxon>
    </lineage>
</organism>
<evidence type="ECO:0000256" key="2">
    <source>
        <dbReference type="SAM" id="MobiDB-lite"/>
    </source>
</evidence>
<accession>A0A7X5N4K8</accession>
<dbReference type="AlphaFoldDB" id="A0A7X5N4K8"/>
<comment type="caution">
    <text evidence="1">Lacks conserved residue(s) required for the propagation of feature annotation.</text>
</comment>
<evidence type="ECO:0000313" key="4">
    <source>
        <dbReference type="EMBL" id="NEL81401.1"/>
    </source>
</evidence>